<reference evidence="3" key="1">
    <citation type="submission" date="2023-08" db="EMBL/GenBank/DDBJ databases">
        <title>Reference Genome Resource for the Citrus Pathogen Phytophthora citrophthora.</title>
        <authorList>
            <person name="Moller H."/>
            <person name="Coetzee B."/>
            <person name="Rose L.J."/>
            <person name="Van Niekerk J.M."/>
        </authorList>
    </citation>
    <scope>NUCLEOTIDE SEQUENCE</scope>
    <source>
        <strain evidence="3">STE-U-9442</strain>
    </source>
</reference>
<evidence type="ECO:0000313" key="4">
    <source>
        <dbReference type="Proteomes" id="UP001259832"/>
    </source>
</evidence>
<dbReference type="Proteomes" id="UP001259832">
    <property type="component" value="Unassembled WGS sequence"/>
</dbReference>
<feature type="domain" description="DDE-1" evidence="2">
    <location>
        <begin position="61"/>
        <end position="172"/>
    </location>
</feature>
<dbReference type="EMBL" id="JASMQC010000002">
    <property type="protein sequence ID" value="KAK1946929.1"/>
    <property type="molecule type" value="Genomic_DNA"/>
</dbReference>
<keyword evidence="4" id="KW-1185">Reference proteome</keyword>
<organism evidence="3 4">
    <name type="scientific">Phytophthora citrophthora</name>
    <dbReference type="NCBI Taxonomy" id="4793"/>
    <lineage>
        <taxon>Eukaryota</taxon>
        <taxon>Sar</taxon>
        <taxon>Stramenopiles</taxon>
        <taxon>Oomycota</taxon>
        <taxon>Peronosporomycetes</taxon>
        <taxon>Peronosporales</taxon>
        <taxon>Peronosporaceae</taxon>
        <taxon>Phytophthora</taxon>
    </lineage>
</organism>
<sequence>MDQVPRYFETKPKSTVTTQGSRDVLLRKGGSSHKRFTAIFAITAEGQFLKPHLLFSKLKNKPKCPSGVLVDINHTGMWNDDLLLSHAERVICARPEIQLYREPVLYVIDCYGCHVKLSDSKRLERYNIYVVLVSPNLTNNLQPLDVAVNRSYQEYYRSKYYTYITSALRDPSLQTKAGNPRGPSVRSCSPMDA</sequence>
<dbReference type="GO" id="GO:0003676">
    <property type="term" value="F:nucleic acid binding"/>
    <property type="evidence" value="ECO:0007669"/>
    <property type="project" value="InterPro"/>
</dbReference>
<feature type="region of interest" description="Disordered" evidence="1">
    <location>
        <begin position="174"/>
        <end position="193"/>
    </location>
</feature>
<name>A0AAD9LU93_9STRA</name>
<protein>
    <submittedName>
        <fullName evidence="3">Pogo transposable element with KRAB domain</fullName>
    </submittedName>
</protein>
<proteinExistence type="predicted"/>
<dbReference type="AlphaFoldDB" id="A0AAD9LU93"/>
<dbReference type="InterPro" id="IPR004875">
    <property type="entry name" value="DDE_SF_endonuclease_dom"/>
</dbReference>
<evidence type="ECO:0000256" key="1">
    <source>
        <dbReference type="SAM" id="MobiDB-lite"/>
    </source>
</evidence>
<comment type="caution">
    <text evidence="3">The sequence shown here is derived from an EMBL/GenBank/DDBJ whole genome shotgun (WGS) entry which is preliminary data.</text>
</comment>
<dbReference type="Pfam" id="PF03184">
    <property type="entry name" value="DDE_1"/>
    <property type="match status" value="1"/>
</dbReference>
<evidence type="ECO:0000313" key="3">
    <source>
        <dbReference type="EMBL" id="KAK1946929.1"/>
    </source>
</evidence>
<evidence type="ECO:0000259" key="2">
    <source>
        <dbReference type="Pfam" id="PF03184"/>
    </source>
</evidence>
<accession>A0AAD9LU93</accession>
<gene>
    <name evidence="3" type="ORF">P3T76_000939</name>
</gene>